<organism evidence="1 2">
    <name type="scientific">Cryphonectria parasitica (strain ATCC 38755 / EP155)</name>
    <dbReference type="NCBI Taxonomy" id="660469"/>
    <lineage>
        <taxon>Eukaryota</taxon>
        <taxon>Fungi</taxon>
        <taxon>Dikarya</taxon>
        <taxon>Ascomycota</taxon>
        <taxon>Pezizomycotina</taxon>
        <taxon>Sordariomycetes</taxon>
        <taxon>Sordariomycetidae</taxon>
        <taxon>Diaporthales</taxon>
        <taxon>Cryphonectriaceae</taxon>
        <taxon>Cryphonectria-Endothia species complex</taxon>
        <taxon>Cryphonectria</taxon>
    </lineage>
</organism>
<comment type="caution">
    <text evidence="1">The sequence shown here is derived from an EMBL/GenBank/DDBJ whole genome shotgun (WGS) entry which is preliminary data.</text>
</comment>
<accession>A0A9P4XZ50</accession>
<gene>
    <name evidence="1" type="ORF">M406DRAFT_323039</name>
</gene>
<dbReference type="OrthoDB" id="2943660at2759"/>
<dbReference type="RefSeq" id="XP_040774161.1">
    <property type="nucleotide sequence ID" value="XM_040919728.1"/>
</dbReference>
<evidence type="ECO:0000313" key="1">
    <source>
        <dbReference type="EMBL" id="KAF3763200.1"/>
    </source>
</evidence>
<evidence type="ECO:0000313" key="2">
    <source>
        <dbReference type="Proteomes" id="UP000803844"/>
    </source>
</evidence>
<protein>
    <submittedName>
        <fullName evidence="1">Uncharacterized protein</fullName>
    </submittedName>
</protein>
<name>A0A9P4XZ50_CRYP1</name>
<dbReference type="GeneID" id="63836857"/>
<dbReference type="EMBL" id="MU032349">
    <property type="protein sequence ID" value="KAF3763200.1"/>
    <property type="molecule type" value="Genomic_DNA"/>
</dbReference>
<keyword evidence="2" id="KW-1185">Reference proteome</keyword>
<proteinExistence type="predicted"/>
<dbReference type="AlphaFoldDB" id="A0A9P4XZ50"/>
<reference evidence="1" key="1">
    <citation type="journal article" date="2020" name="Phytopathology">
        <title>Genome sequence of the chestnut blight fungus Cryphonectria parasitica EP155: A fundamental resource for an archetypical invasive plant pathogen.</title>
        <authorList>
            <person name="Crouch J.A."/>
            <person name="Dawe A."/>
            <person name="Aerts A."/>
            <person name="Barry K."/>
            <person name="Churchill A.C.L."/>
            <person name="Grimwood J."/>
            <person name="Hillman B."/>
            <person name="Milgroom M.G."/>
            <person name="Pangilinan J."/>
            <person name="Smith M."/>
            <person name="Salamov A."/>
            <person name="Schmutz J."/>
            <person name="Yadav J."/>
            <person name="Grigoriev I.V."/>
            <person name="Nuss D."/>
        </authorList>
    </citation>
    <scope>NUCLEOTIDE SEQUENCE</scope>
    <source>
        <strain evidence="1">EP155</strain>
    </source>
</reference>
<sequence length="157" mass="17283">MTVLEILERYASAARMQTASGGMSTESHMKKTTVLAGCRTSLSGKDQRRKFVDDGQESSNDKIRGRTAAQLVLSELHRVQRLINQLSTRLQQPADRDGRAMDAELDLWPPQQAVAGSIYDVTTTTAFSPDTLVQMERDVRKSLTSLSSGIIDGLQRG</sequence>
<dbReference type="Proteomes" id="UP000803844">
    <property type="component" value="Unassembled WGS sequence"/>
</dbReference>